<dbReference type="Pfam" id="PF21828">
    <property type="entry name" value="DUF6888"/>
    <property type="match status" value="1"/>
</dbReference>
<keyword evidence="3" id="KW-1185">Reference proteome</keyword>
<accession>A0A8J8CHZ3</accession>
<sequence length="61" mass="7091">MYPTAKQEAKCFILCQRITAMFLPIWIVRLDERNGEIFILAGEEMAIVINPDGEWEFDNEA</sequence>
<organism evidence="2 3">
    <name type="scientific">Myxacorys almedinensis A</name>
    <dbReference type="NCBI Taxonomy" id="2690445"/>
    <lineage>
        <taxon>Bacteria</taxon>
        <taxon>Bacillati</taxon>
        <taxon>Cyanobacteriota</taxon>
        <taxon>Cyanophyceae</taxon>
        <taxon>Leptolyngbyales</taxon>
        <taxon>Leptolyngbyaceae</taxon>
        <taxon>Myxacorys</taxon>
        <taxon>Myxacorys almedinensis</taxon>
    </lineage>
</organism>
<proteinExistence type="predicted"/>
<protein>
    <recommendedName>
        <fullName evidence="1">DUF6888 domain-containing protein</fullName>
    </recommendedName>
</protein>
<dbReference type="RefSeq" id="WP_162421389.1">
    <property type="nucleotide sequence ID" value="NZ_WVIE01000001.1"/>
</dbReference>
<dbReference type="InterPro" id="IPR054181">
    <property type="entry name" value="DUF6888"/>
</dbReference>
<feature type="domain" description="DUF6888" evidence="1">
    <location>
        <begin position="3"/>
        <end position="56"/>
    </location>
</feature>
<dbReference type="AlphaFoldDB" id="A0A8J8CHZ3"/>
<dbReference type="EMBL" id="WVIE01000001">
    <property type="protein sequence ID" value="NDJ15951.1"/>
    <property type="molecule type" value="Genomic_DNA"/>
</dbReference>
<name>A0A8J8CHZ3_9CYAN</name>
<evidence type="ECO:0000259" key="1">
    <source>
        <dbReference type="Pfam" id="PF21828"/>
    </source>
</evidence>
<gene>
    <name evidence="2" type="ORF">GS601_01385</name>
</gene>
<dbReference type="Proteomes" id="UP000646053">
    <property type="component" value="Unassembled WGS sequence"/>
</dbReference>
<comment type="caution">
    <text evidence="2">The sequence shown here is derived from an EMBL/GenBank/DDBJ whole genome shotgun (WGS) entry which is preliminary data.</text>
</comment>
<reference evidence="2" key="1">
    <citation type="submission" date="2019-12" db="EMBL/GenBank/DDBJ databases">
        <title>High-Quality draft genome sequences of three cyanobacteria isolated from the limestone walls of the Old Cathedral of Coimbra.</title>
        <authorList>
            <person name="Tiago I."/>
            <person name="Soares F."/>
            <person name="Portugal A."/>
        </authorList>
    </citation>
    <scope>NUCLEOTIDE SEQUENCE</scope>
    <source>
        <strain evidence="2">A</strain>
    </source>
</reference>
<evidence type="ECO:0000313" key="2">
    <source>
        <dbReference type="EMBL" id="NDJ15951.1"/>
    </source>
</evidence>
<evidence type="ECO:0000313" key="3">
    <source>
        <dbReference type="Proteomes" id="UP000646053"/>
    </source>
</evidence>